<sequence length="311" mass="34938">MLYLKKIGSVIITSLLLSLCTNLSSISANAAESKKEAQSYTATDVVTSPKGNIKSTLSVTFVEDPFDSQFTALVSTEGSFIPSGFIKKTSDYYAEMLWPAVYDTLIESKSKRNSVKITKSIPTNQIKAPTVSETMGYSIGGNISLEKSSQGEAKTSAGISGSYNFSRSVNYDQPEYNTLLKNTTSNSAHWQVEYNANNGGYNRDSYNSLYGNELFMKSRLYNYGDKNLTDYNDLPSLITGGFSPKVVVALKAPKNTKTSVITVYYTRFNDKYDLDWDCIQWFGRNLKLFNETKFRSDFELDWKKHTVKYLR</sequence>
<feature type="chain" id="PRO_5001970521" evidence="3">
    <location>
        <begin position="31"/>
        <end position="311"/>
    </location>
</feature>
<feature type="signal peptide" evidence="3">
    <location>
        <begin position="1"/>
        <end position="30"/>
    </location>
</feature>
<dbReference type="InterPro" id="IPR016183">
    <property type="entry name" value="Leukocidin/Hemolysin_toxin"/>
</dbReference>
<dbReference type="SUPFAM" id="SSF56959">
    <property type="entry name" value="Leukocidin-like"/>
    <property type="match status" value="1"/>
</dbReference>
<dbReference type="GO" id="GO:0005576">
    <property type="term" value="C:extracellular region"/>
    <property type="evidence" value="ECO:0007669"/>
    <property type="project" value="InterPro"/>
</dbReference>
<dbReference type="Gene3D" id="2.70.240.10">
    <property type="entry name" value="Leukocidin/porin MspA"/>
    <property type="match status" value="1"/>
</dbReference>
<evidence type="ECO:0000256" key="2">
    <source>
        <dbReference type="ARBA" id="ARBA00022729"/>
    </source>
</evidence>
<name>A0A0A0ID13_CLOBO</name>
<proteinExistence type="inferred from homology"/>
<keyword evidence="2 3" id="KW-0732">Signal</keyword>
<gene>
    <name evidence="5" type="ORF">Z955_12140</name>
</gene>
<dbReference type="InterPro" id="IPR036435">
    <property type="entry name" value="Leukocidin/porin_MspA_sf"/>
</dbReference>
<dbReference type="RefSeq" id="WP_039256484.1">
    <property type="nucleotide sequence ID" value="NZ_JDRY01000064.1"/>
</dbReference>
<dbReference type="Proteomes" id="UP000030014">
    <property type="component" value="Unassembled WGS sequence"/>
</dbReference>
<dbReference type="PRINTS" id="PR01468">
    <property type="entry name" value="BICOMPNTOXIN"/>
</dbReference>
<dbReference type="EMBL" id="JDRY01000064">
    <property type="protein sequence ID" value="KGM97490.1"/>
    <property type="molecule type" value="Genomic_DNA"/>
</dbReference>
<dbReference type="NCBIfam" id="TIGR01002">
    <property type="entry name" value="hlyII"/>
    <property type="match status" value="1"/>
</dbReference>
<evidence type="ECO:0000256" key="1">
    <source>
        <dbReference type="ARBA" id="ARBA00009831"/>
    </source>
</evidence>
<organism evidence="5 6">
    <name type="scientific">Clostridium botulinum C/D str. DC5</name>
    <dbReference type="NCBI Taxonomy" id="1443128"/>
    <lineage>
        <taxon>Bacteria</taxon>
        <taxon>Bacillati</taxon>
        <taxon>Bacillota</taxon>
        <taxon>Clostridia</taxon>
        <taxon>Eubacteriales</taxon>
        <taxon>Clostridiaceae</taxon>
        <taxon>Clostridium</taxon>
    </lineage>
</organism>
<reference evidence="5 6" key="1">
    <citation type="submission" date="2014-01" db="EMBL/GenBank/DDBJ databases">
        <title>Plasmidome dynamics in the species complex Clostridium novyi sensu lato converts strains of independent lineages into distinctly different pathogens.</title>
        <authorList>
            <person name="Skarin H."/>
            <person name="Segerman B."/>
        </authorList>
    </citation>
    <scope>NUCLEOTIDE SEQUENCE [LARGE SCALE GENOMIC DNA]</scope>
    <source>
        <strain evidence="5 6">DC5</strain>
    </source>
</reference>
<accession>A0A0A0ID13</accession>
<evidence type="ECO:0000259" key="4">
    <source>
        <dbReference type="Pfam" id="PF07968"/>
    </source>
</evidence>
<protein>
    <submittedName>
        <fullName evidence="5">Alpha hemolysin</fullName>
    </submittedName>
</protein>
<comment type="caution">
    <text evidence="5">The sequence shown here is derived from an EMBL/GenBank/DDBJ whole genome shotgun (WGS) entry which is preliminary data.</text>
</comment>
<dbReference type="AlphaFoldDB" id="A0A0A0ID13"/>
<evidence type="ECO:0000313" key="5">
    <source>
        <dbReference type="EMBL" id="KGM97490.1"/>
    </source>
</evidence>
<dbReference type="InterPro" id="IPR003963">
    <property type="entry name" value="Bi-component_toxin_staph"/>
</dbReference>
<feature type="domain" description="Leukocidin/Hemolysin toxin" evidence="4">
    <location>
        <begin position="57"/>
        <end position="303"/>
    </location>
</feature>
<evidence type="ECO:0000313" key="6">
    <source>
        <dbReference type="Proteomes" id="UP000030014"/>
    </source>
</evidence>
<dbReference type="Pfam" id="PF07968">
    <property type="entry name" value="Leukocidin"/>
    <property type="match status" value="1"/>
</dbReference>
<comment type="similarity">
    <text evidence="1">Belongs to the aerolysin family.</text>
</comment>
<evidence type="ECO:0000256" key="3">
    <source>
        <dbReference type="SAM" id="SignalP"/>
    </source>
</evidence>
<dbReference type="GO" id="GO:0051715">
    <property type="term" value="P:cytolysis in another organism"/>
    <property type="evidence" value="ECO:0007669"/>
    <property type="project" value="InterPro"/>
</dbReference>